<keyword evidence="1" id="KW-1133">Transmembrane helix</keyword>
<evidence type="ECO:0000313" key="3">
    <source>
        <dbReference type="Proteomes" id="UP000013909"/>
    </source>
</evidence>
<dbReference type="Proteomes" id="UP000013909">
    <property type="component" value="Unassembled WGS sequence"/>
</dbReference>
<keyword evidence="3" id="KW-1185">Reference proteome</keyword>
<dbReference type="EMBL" id="AQHR01000096">
    <property type="protein sequence ID" value="EON75781.1"/>
    <property type="molecule type" value="Genomic_DNA"/>
</dbReference>
<sequence length="102" mass="11335">MLLGFWLPYWAIMAVLFLVAVFVRANQITAFMAIGLGVGAVWLFFPLYLWLTTDSQLPMRMSEIFGLKNSSYLLGITGVIGFLLGGFSGLTGNLLGNIFHRR</sequence>
<protein>
    <submittedName>
        <fullName evidence="2">Uncharacterized protein</fullName>
    </submittedName>
</protein>
<evidence type="ECO:0000256" key="1">
    <source>
        <dbReference type="SAM" id="Phobius"/>
    </source>
</evidence>
<feature type="transmembrane region" description="Helical" evidence="1">
    <location>
        <begin position="30"/>
        <end position="51"/>
    </location>
</feature>
<reference evidence="2 3" key="1">
    <citation type="submission" date="2013-02" db="EMBL/GenBank/DDBJ databases">
        <title>A novel strain isolated from Lonar lake, Maharashtra, India.</title>
        <authorList>
            <person name="Singh A."/>
        </authorList>
    </citation>
    <scope>NUCLEOTIDE SEQUENCE [LARGE SCALE GENOMIC DNA]</scope>
    <source>
        <strain evidence="2 3">AK24</strain>
    </source>
</reference>
<keyword evidence="1" id="KW-0472">Membrane</keyword>
<dbReference type="STRING" id="1232681.ADIS_3672"/>
<keyword evidence="1" id="KW-0812">Transmembrane</keyword>
<accession>R7ZNT7</accession>
<feature type="transmembrane region" description="Helical" evidence="1">
    <location>
        <begin position="71"/>
        <end position="95"/>
    </location>
</feature>
<dbReference type="AlphaFoldDB" id="R7ZNT7"/>
<evidence type="ECO:0000313" key="2">
    <source>
        <dbReference type="EMBL" id="EON75781.1"/>
    </source>
</evidence>
<comment type="caution">
    <text evidence="2">The sequence shown here is derived from an EMBL/GenBank/DDBJ whole genome shotgun (WGS) entry which is preliminary data.</text>
</comment>
<name>R7ZNT7_9BACT</name>
<gene>
    <name evidence="2" type="ORF">ADIS_3672</name>
</gene>
<organism evidence="2 3">
    <name type="scientific">Lunatimonas lonarensis</name>
    <dbReference type="NCBI Taxonomy" id="1232681"/>
    <lineage>
        <taxon>Bacteria</taxon>
        <taxon>Pseudomonadati</taxon>
        <taxon>Bacteroidota</taxon>
        <taxon>Cytophagia</taxon>
        <taxon>Cytophagales</taxon>
        <taxon>Cyclobacteriaceae</taxon>
    </lineage>
</organism>
<feature type="transmembrane region" description="Helical" evidence="1">
    <location>
        <begin position="6"/>
        <end position="23"/>
    </location>
</feature>
<proteinExistence type="predicted"/>